<dbReference type="PANTHER" id="PTHR36582:SF2">
    <property type="entry name" value="ANTITOXIN PARD"/>
    <property type="match status" value="1"/>
</dbReference>
<gene>
    <name evidence="6" type="ORF">BN873_530014</name>
</gene>
<dbReference type="NCBIfam" id="TIGR02606">
    <property type="entry name" value="antidote_CC2985"/>
    <property type="match status" value="1"/>
</dbReference>
<dbReference type="RefSeq" id="WP_048674302.1">
    <property type="nucleotide sequence ID" value="NZ_CBTJ020000062.1"/>
</dbReference>
<comment type="similarity">
    <text evidence="1">Belongs to the ParD antitoxin family.</text>
</comment>
<dbReference type="InterPro" id="IPR002145">
    <property type="entry name" value="CopG"/>
</dbReference>
<dbReference type="EMBL" id="CBTJ020000062">
    <property type="protein sequence ID" value="CDI03525.1"/>
    <property type="molecule type" value="Genomic_DNA"/>
</dbReference>
<evidence type="ECO:0000313" key="7">
    <source>
        <dbReference type="Proteomes" id="UP000035760"/>
    </source>
</evidence>
<accession>W6MBK2</accession>
<reference evidence="6" key="2">
    <citation type="submission" date="2014-03" db="EMBL/GenBank/DDBJ databases">
        <title>Candidatus Competibacter-lineage genomes retrieved from metagenomes reveal functional metabolic diversity.</title>
        <authorList>
            <person name="McIlroy S.J."/>
            <person name="Albertsen M."/>
            <person name="Andresen E.K."/>
            <person name="Saunders A.M."/>
            <person name="Kristiansen R."/>
            <person name="Stokholm-Bjerregaard M."/>
            <person name="Nielsen K.L."/>
            <person name="Nielsen P.H."/>
        </authorList>
    </citation>
    <scope>NUCLEOTIDE SEQUENCE</scope>
    <source>
        <strain evidence="6">Run_A_D11</strain>
    </source>
</reference>
<evidence type="ECO:0000313" key="6">
    <source>
        <dbReference type="EMBL" id="CDI03525.1"/>
    </source>
</evidence>
<dbReference type="Pfam" id="PF01402">
    <property type="entry name" value="RHH_1"/>
    <property type="match status" value="1"/>
</dbReference>
<evidence type="ECO:0000256" key="1">
    <source>
        <dbReference type="ARBA" id="ARBA00008580"/>
    </source>
</evidence>
<protein>
    <recommendedName>
        <fullName evidence="2">Antitoxin ParD</fullName>
    </recommendedName>
</protein>
<comment type="function">
    <text evidence="4">Antitoxin component of a type II toxin-antitoxin (TA) system. Neutralizes the effect of toxin ParE.</text>
</comment>
<dbReference type="STRING" id="1400863.BN873_530014"/>
<sequence length="89" mass="9953">MATVEKISIALPPEMVGILRTAVASGEYASTSEVIREALRDWKLKRKVEALELDELRRLVQEGIDSGPSIDAELVFSRLRKKYKDNPGP</sequence>
<evidence type="ECO:0000256" key="4">
    <source>
        <dbReference type="ARBA" id="ARBA00037106"/>
    </source>
</evidence>
<keyword evidence="3" id="KW-1277">Toxin-antitoxin system</keyword>
<dbReference type="CDD" id="cd22231">
    <property type="entry name" value="RHH_NikR_HicB-like"/>
    <property type="match status" value="1"/>
</dbReference>
<proteinExistence type="inferred from homology"/>
<keyword evidence="7" id="KW-1185">Reference proteome</keyword>
<dbReference type="GO" id="GO:0006355">
    <property type="term" value="P:regulation of DNA-templated transcription"/>
    <property type="evidence" value="ECO:0007669"/>
    <property type="project" value="InterPro"/>
</dbReference>
<dbReference type="Gene3D" id="6.10.10.120">
    <property type="entry name" value="Antitoxin ParD1-like"/>
    <property type="match status" value="1"/>
</dbReference>
<dbReference type="AlphaFoldDB" id="W6MBK2"/>
<reference evidence="6" key="1">
    <citation type="submission" date="2013-07" db="EMBL/GenBank/DDBJ databases">
        <authorList>
            <person name="McIlroy S."/>
        </authorList>
    </citation>
    <scope>NUCLEOTIDE SEQUENCE [LARGE SCALE GENOMIC DNA]</scope>
    <source>
        <strain evidence="6">Run_A_D11</strain>
    </source>
</reference>
<evidence type="ECO:0000256" key="3">
    <source>
        <dbReference type="ARBA" id="ARBA00022649"/>
    </source>
</evidence>
<evidence type="ECO:0000259" key="5">
    <source>
        <dbReference type="Pfam" id="PF01402"/>
    </source>
</evidence>
<dbReference type="OrthoDB" id="514770at2"/>
<comment type="caution">
    <text evidence="6">The sequence shown here is derived from an EMBL/GenBank/DDBJ whole genome shotgun (WGS) entry which is preliminary data.</text>
</comment>
<dbReference type="InterPro" id="IPR010985">
    <property type="entry name" value="Ribbon_hlx_hlx"/>
</dbReference>
<name>W6MBK2_9GAMM</name>
<feature type="domain" description="Ribbon-helix-helix protein CopG" evidence="5">
    <location>
        <begin position="6"/>
        <end position="45"/>
    </location>
</feature>
<organism evidence="6 7">
    <name type="scientific">Candidatus Competibacter denitrificans Run_A_D11</name>
    <dbReference type="NCBI Taxonomy" id="1400863"/>
    <lineage>
        <taxon>Bacteria</taxon>
        <taxon>Pseudomonadati</taxon>
        <taxon>Pseudomonadota</taxon>
        <taxon>Gammaproteobacteria</taxon>
        <taxon>Candidatus Competibacteraceae</taxon>
        <taxon>Candidatus Competibacter</taxon>
    </lineage>
</organism>
<dbReference type="InterPro" id="IPR038296">
    <property type="entry name" value="ParD_sf"/>
</dbReference>
<dbReference type="PANTHER" id="PTHR36582">
    <property type="entry name" value="ANTITOXIN PARD"/>
    <property type="match status" value="1"/>
</dbReference>
<dbReference type="Proteomes" id="UP000035760">
    <property type="component" value="Unassembled WGS sequence"/>
</dbReference>
<dbReference type="InterPro" id="IPR022789">
    <property type="entry name" value="ParD"/>
</dbReference>
<dbReference type="SUPFAM" id="SSF47598">
    <property type="entry name" value="Ribbon-helix-helix"/>
    <property type="match status" value="1"/>
</dbReference>
<evidence type="ECO:0000256" key="2">
    <source>
        <dbReference type="ARBA" id="ARBA00017940"/>
    </source>
</evidence>